<dbReference type="PANTHER" id="PTHR30055:SF148">
    <property type="entry name" value="TETR-FAMILY TRANSCRIPTIONAL REGULATOR"/>
    <property type="match status" value="1"/>
</dbReference>
<dbReference type="SUPFAM" id="SSF46689">
    <property type="entry name" value="Homeodomain-like"/>
    <property type="match status" value="1"/>
</dbReference>
<dbReference type="InterPro" id="IPR041479">
    <property type="entry name" value="TetR_CgmR_C"/>
</dbReference>
<proteinExistence type="predicted"/>
<evidence type="ECO:0000259" key="3">
    <source>
        <dbReference type="PROSITE" id="PS50977"/>
    </source>
</evidence>
<name>A0ABV8DK79_9BURK</name>
<evidence type="ECO:0000256" key="2">
    <source>
        <dbReference type="PROSITE-ProRule" id="PRU00335"/>
    </source>
</evidence>
<dbReference type="Proteomes" id="UP001595693">
    <property type="component" value="Unassembled WGS sequence"/>
</dbReference>
<evidence type="ECO:0000313" key="4">
    <source>
        <dbReference type="EMBL" id="MFC3938638.1"/>
    </source>
</evidence>
<evidence type="ECO:0000256" key="1">
    <source>
        <dbReference type="ARBA" id="ARBA00023125"/>
    </source>
</evidence>
<dbReference type="Pfam" id="PF00440">
    <property type="entry name" value="TetR_N"/>
    <property type="match status" value="1"/>
</dbReference>
<evidence type="ECO:0000313" key="5">
    <source>
        <dbReference type="Proteomes" id="UP001595693"/>
    </source>
</evidence>
<feature type="DNA-binding region" description="H-T-H motif" evidence="2">
    <location>
        <begin position="35"/>
        <end position="54"/>
    </location>
</feature>
<dbReference type="EMBL" id="JBHSAJ010000184">
    <property type="protein sequence ID" value="MFC3938638.1"/>
    <property type="molecule type" value="Genomic_DNA"/>
</dbReference>
<dbReference type="InterPro" id="IPR009057">
    <property type="entry name" value="Homeodomain-like_sf"/>
</dbReference>
<accession>A0ABV8DK79</accession>
<dbReference type="Pfam" id="PF17937">
    <property type="entry name" value="TetR_C_28"/>
    <property type="match status" value="1"/>
</dbReference>
<dbReference type="PRINTS" id="PR00455">
    <property type="entry name" value="HTHTETR"/>
</dbReference>
<dbReference type="PROSITE" id="PS50977">
    <property type="entry name" value="HTH_TETR_2"/>
    <property type="match status" value="1"/>
</dbReference>
<dbReference type="InterPro" id="IPR036271">
    <property type="entry name" value="Tet_transcr_reg_TetR-rel_C_sf"/>
</dbReference>
<dbReference type="RefSeq" id="WP_192424823.1">
    <property type="nucleotide sequence ID" value="NZ_JAMXAX010000099.1"/>
</dbReference>
<sequence length="191" mass="21082">MTEAHRRQKQPELIRSQLLGVVRELLVREGLHAVTLDAVAQRAGVTKGGLQHHYRSKQALLDALSDQLFEEFEQSFEKALKQEDDTPGRHARAYIRTCFDSGSDSHQVETQRAIGLLALTSAPCRERWHAAMAVALKADGDDPHAANVLMACRLAGDGFWFAQMLDVYALDGPRKAAILDILLKLCGGGRP</sequence>
<reference evidence="5" key="1">
    <citation type="journal article" date="2019" name="Int. J. Syst. Evol. Microbiol.">
        <title>The Global Catalogue of Microorganisms (GCM) 10K type strain sequencing project: providing services to taxonomists for standard genome sequencing and annotation.</title>
        <authorList>
            <consortium name="The Broad Institute Genomics Platform"/>
            <consortium name="The Broad Institute Genome Sequencing Center for Infectious Disease"/>
            <person name="Wu L."/>
            <person name="Ma J."/>
        </authorList>
    </citation>
    <scope>NUCLEOTIDE SEQUENCE [LARGE SCALE GENOMIC DNA]</scope>
    <source>
        <strain evidence="5">CCUG 2113</strain>
    </source>
</reference>
<feature type="domain" description="HTH tetR-type" evidence="3">
    <location>
        <begin position="12"/>
        <end position="72"/>
    </location>
</feature>
<dbReference type="InterPro" id="IPR050109">
    <property type="entry name" value="HTH-type_TetR-like_transc_reg"/>
</dbReference>
<dbReference type="SUPFAM" id="SSF48498">
    <property type="entry name" value="Tetracyclin repressor-like, C-terminal domain"/>
    <property type="match status" value="1"/>
</dbReference>
<comment type="caution">
    <text evidence="4">The sequence shown here is derived from an EMBL/GenBank/DDBJ whole genome shotgun (WGS) entry which is preliminary data.</text>
</comment>
<keyword evidence="5" id="KW-1185">Reference proteome</keyword>
<dbReference type="Gene3D" id="1.10.357.10">
    <property type="entry name" value="Tetracycline Repressor, domain 2"/>
    <property type="match status" value="1"/>
</dbReference>
<dbReference type="PANTHER" id="PTHR30055">
    <property type="entry name" value="HTH-TYPE TRANSCRIPTIONAL REGULATOR RUTR"/>
    <property type="match status" value="1"/>
</dbReference>
<gene>
    <name evidence="4" type="ORF">ACFOW3_28870</name>
</gene>
<protein>
    <submittedName>
        <fullName evidence="4">TetR/AcrR family transcriptional regulator</fullName>
    </submittedName>
</protein>
<organism evidence="4 5">
    <name type="scientific">Acidovorax facilis</name>
    <dbReference type="NCBI Taxonomy" id="12917"/>
    <lineage>
        <taxon>Bacteria</taxon>
        <taxon>Pseudomonadati</taxon>
        <taxon>Pseudomonadota</taxon>
        <taxon>Betaproteobacteria</taxon>
        <taxon>Burkholderiales</taxon>
        <taxon>Comamonadaceae</taxon>
        <taxon>Acidovorax</taxon>
    </lineage>
</organism>
<dbReference type="InterPro" id="IPR001647">
    <property type="entry name" value="HTH_TetR"/>
</dbReference>
<keyword evidence="1 2" id="KW-0238">DNA-binding</keyword>